<feature type="non-terminal residue" evidence="1">
    <location>
        <position position="1"/>
    </location>
</feature>
<gene>
    <name evidence="1" type="ORF">CISIN_1g0427522mg</name>
</gene>
<dbReference type="AlphaFoldDB" id="A0A067GR26"/>
<dbReference type="Proteomes" id="UP000027120">
    <property type="component" value="Unassembled WGS sequence"/>
</dbReference>
<accession>A0A067GR26</accession>
<sequence>HAVNVEKTSNHAPFVGPQYRRESGFIRQFAPRFFIWFGYSLLADSNAEVPSRDKRGCQKLIGHEFMAYRKRCSCSQSDA</sequence>
<reference evidence="1 2" key="1">
    <citation type="submission" date="2014-04" db="EMBL/GenBank/DDBJ databases">
        <authorList>
            <consortium name="International Citrus Genome Consortium"/>
            <person name="Gmitter F."/>
            <person name="Chen C."/>
            <person name="Farmerie W."/>
            <person name="Harkins T."/>
            <person name="Desany B."/>
            <person name="Mohiuddin M."/>
            <person name="Kodira C."/>
            <person name="Borodovsky M."/>
            <person name="Lomsadze A."/>
            <person name="Burns P."/>
            <person name="Jenkins J."/>
            <person name="Prochnik S."/>
            <person name="Shu S."/>
            <person name="Chapman J."/>
            <person name="Pitluck S."/>
            <person name="Schmutz J."/>
            <person name="Rokhsar D."/>
        </authorList>
    </citation>
    <scope>NUCLEOTIDE SEQUENCE</scope>
</reference>
<proteinExistence type="predicted"/>
<organism evidence="1 2">
    <name type="scientific">Citrus sinensis</name>
    <name type="common">Sweet orange</name>
    <name type="synonym">Citrus aurantium var. sinensis</name>
    <dbReference type="NCBI Taxonomy" id="2711"/>
    <lineage>
        <taxon>Eukaryota</taxon>
        <taxon>Viridiplantae</taxon>
        <taxon>Streptophyta</taxon>
        <taxon>Embryophyta</taxon>
        <taxon>Tracheophyta</taxon>
        <taxon>Spermatophyta</taxon>
        <taxon>Magnoliopsida</taxon>
        <taxon>eudicotyledons</taxon>
        <taxon>Gunneridae</taxon>
        <taxon>Pentapetalae</taxon>
        <taxon>rosids</taxon>
        <taxon>malvids</taxon>
        <taxon>Sapindales</taxon>
        <taxon>Rutaceae</taxon>
        <taxon>Aurantioideae</taxon>
        <taxon>Citrus</taxon>
    </lineage>
</organism>
<keyword evidence="2" id="KW-1185">Reference proteome</keyword>
<protein>
    <submittedName>
        <fullName evidence="1">Uncharacterized protein</fullName>
    </submittedName>
</protein>
<name>A0A067GR26_CITSI</name>
<evidence type="ECO:0000313" key="1">
    <source>
        <dbReference type="EMBL" id="KDO82163.1"/>
    </source>
</evidence>
<dbReference type="EMBL" id="KK784875">
    <property type="protein sequence ID" value="KDO82163.1"/>
    <property type="molecule type" value="Genomic_DNA"/>
</dbReference>
<evidence type="ECO:0000313" key="2">
    <source>
        <dbReference type="Proteomes" id="UP000027120"/>
    </source>
</evidence>